<dbReference type="GO" id="GO:0005524">
    <property type="term" value="F:ATP binding"/>
    <property type="evidence" value="ECO:0007669"/>
    <property type="project" value="UniProtKB-UniRule"/>
</dbReference>
<evidence type="ECO:0000259" key="6">
    <source>
        <dbReference type="PROSITE" id="PS50011"/>
    </source>
</evidence>
<dbReference type="Gene3D" id="1.10.510.10">
    <property type="entry name" value="Transferase(Phosphotransferase) domain 1"/>
    <property type="match status" value="1"/>
</dbReference>
<evidence type="ECO:0000256" key="4">
    <source>
        <dbReference type="PROSITE-ProRule" id="PRU10141"/>
    </source>
</evidence>
<dbReference type="PROSITE" id="PS50011">
    <property type="entry name" value="PROTEIN_KINASE_DOM"/>
    <property type="match status" value="1"/>
</dbReference>
<evidence type="ECO:0000313" key="8">
    <source>
        <dbReference type="Proteomes" id="UP000825729"/>
    </source>
</evidence>
<dbReference type="Pfam" id="PF07714">
    <property type="entry name" value="PK_Tyr_Ser-Thr"/>
    <property type="match status" value="1"/>
</dbReference>
<dbReference type="GO" id="GO:0016020">
    <property type="term" value="C:membrane"/>
    <property type="evidence" value="ECO:0007669"/>
    <property type="project" value="UniProtKB-SubCell"/>
</dbReference>
<keyword evidence="4" id="KW-0067">ATP-binding</keyword>
<evidence type="ECO:0000256" key="3">
    <source>
        <dbReference type="ARBA" id="ARBA00023136"/>
    </source>
</evidence>
<keyword evidence="2" id="KW-0723">Serine/threonine-protein kinase</keyword>
<dbReference type="AlphaFoldDB" id="A0AAV7F0T1"/>
<comment type="caution">
    <text evidence="7">The sequence shown here is derived from an EMBL/GenBank/DDBJ whole genome shotgun (WGS) entry which is preliminary data.</text>
</comment>
<keyword evidence="4" id="KW-0547">Nucleotide-binding</keyword>
<keyword evidence="8" id="KW-1185">Reference proteome</keyword>
<dbReference type="InterPro" id="IPR020635">
    <property type="entry name" value="Tyr_kinase_cat_dom"/>
</dbReference>
<evidence type="ECO:0000256" key="1">
    <source>
        <dbReference type="ARBA" id="ARBA00004370"/>
    </source>
</evidence>
<keyword evidence="2" id="KW-0808">Transferase</keyword>
<evidence type="ECO:0000256" key="2">
    <source>
        <dbReference type="ARBA" id="ARBA00022527"/>
    </source>
</evidence>
<dbReference type="InterPro" id="IPR011009">
    <property type="entry name" value="Kinase-like_dom_sf"/>
</dbReference>
<dbReference type="GO" id="GO:0004674">
    <property type="term" value="F:protein serine/threonine kinase activity"/>
    <property type="evidence" value="ECO:0007669"/>
    <property type="project" value="UniProtKB-KW"/>
</dbReference>
<dbReference type="SMART" id="SM00219">
    <property type="entry name" value="TyrKc"/>
    <property type="match status" value="1"/>
</dbReference>
<proteinExistence type="predicted"/>
<comment type="subcellular location">
    <subcellularLocation>
        <location evidence="1">Membrane</location>
    </subcellularLocation>
</comment>
<feature type="binding site" evidence="4">
    <location>
        <position position="52"/>
    </location>
    <ligand>
        <name>ATP</name>
        <dbReference type="ChEBI" id="CHEBI:30616"/>
    </ligand>
</feature>
<sequence length="172" mass="18948">MSAREGKSDVNYIPAQAFSTLPERLLGEGGFGRVYKGRLENSTGQVVPVAVKQLDRNVFERISNNMEFLEEFLMQMCLLNHPNQVKLIGYCVDRDLLLVVYEFMPLGSLEHHLHVAEKSDATTTLMGRHGYDGGHCAPEYAMTGQAGNGAEGHRQNPISPGTEPRFVGSSPV</sequence>
<dbReference type="PANTHER" id="PTHR47985">
    <property type="entry name" value="OS07G0668900 PROTEIN"/>
    <property type="match status" value="1"/>
</dbReference>
<protein>
    <recommendedName>
        <fullName evidence="6">Protein kinase domain-containing protein</fullName>
    </recommendedName>
</protein>
<dbReference type="InterPro" id="IPR001245">
    <property type="entry name" value="Ser-Thr/Tyr_kinase_cat_dom"/>
</dbReference>
<dbReference type="InterPro" id="IPR000719">
    <property type="entry name" value="Prot_kinase_dom"/>
</dbReference>
<dbReference type="Proteomes" id="UP000825729">
    <property type="component" value="Unassembled WGS sequence"/>
</dbReference>
<reference evidence="7 8" key="1">
    <citation type="submission" date="2021-07" db="EMBL/GenBank/DDBJ databases">
        <title>The Aristolochia fimbriata genome: insights into angiosperm evolution, floral development and chemical biosynthesis.</title>
        <authorList>
            <person name="Jiao Y."/>
        </authorList>
    </citation>
    <scope>NUCLEOTIDE SEQUENCE [LARGE SCALE GENOMIC DNA]</scope>
    <source>
        <strain evidence="7">IBCAS-2021</strain>
        <tissue evidence="7">Leaf</tissue>
    </source>
</reference>
<dbReference type="EMBL" id="JAINDJ010000003">
    <property type="protein sequence ID" value="KAG9454514.1"/>
    <property type="molecule type" value="Genomic_DNA"/>
</dbReference>
<organism evidence="7 8">
    <name type="scientific">Aristolochia fimbriata</name>
    <name type="common">White veined hardy Dutchman's pipe vine</name>
    <dbReference type="NCBI Taxonomy" id="158543"/>
    <lineage>
        <taxon>Eukaryota</taxon>
        <taxon>Viridiplantae</taxon>
        <taxon>Streptophyta</taxon>
        <taxon>Embryophyta</taxon>
        <taxon>Tracheophyta</taxon>
        <taxon>Spermatophyta</taxon>
        <taxon>Magnoliopsida</taxon>
        <taxon>Magnoliidae</taxon>
        <taxon>Piperales</taxon>
        <taxon>Aristolochiaceae</taxon>
        <taxon>Aristolochia</taxon>
    </lineage>
</organism>
<keyword evidence="3" id="KW-0472">Membrane</keyword>
<dbReference type="InterPro" id="IPR017441">
    <property type="entry name" value="Protein_kinase_ATP_BS"/>
</dbReference>
<dbReference type="PROSITE" id="PS00107">
    <property type="entry name" value="PROTEIN_KINASE_ATP"/>
    <property type="match status" value="1"/>
</dbReference>
<feature type="domain" description="Protein kinase" evidence="6">
    <location>
        <begin position="20"/>
        <end position="172"/>
    </location>
</feature>
<feature type="region of interest" description="Disordered" evidence="5">
    <location>
        <begin position="142"/>
        <end position="172"/>
    </location>
</feature>
<name>A0AAV7F0T1_ARIFI</name>
<dbReference type="PANTHER" id="PTHR47985:SF4">
    <property type="entry name" value="SERINE_THREONINE-PROTEIN KINASE PBL27"/>
    <property type="match status" value="1"/>
</dbReference>
<evidence type="ECO:0000313" key="7">
    <source>
        <dbReference type="EMBL" id="KAG9454514.1"/>
    </source>
</evidence>
<evidence type="ECO:0000256" key="5">
    <source>
        <dbReference type="SAM" id="MobiDB-lite"/>
    </source>
</evidence>
<accession>A0AAV7F0T1</accession>
<dbReference type="GO" id="GO:0004713">
    <property type="term" value="F:protein tyrosine kinase activity"/>
    <property type="evidence" value="ECO:0007669"/>
    <property type="project" value="InterPro"/>
</dbReference>
<gene>
    <name evidence="7" type="ORF">H6P81_007418</name>
</gene>
<keyword evidence="2" id="KW-0418">Kinase</keyword>
<dbReference type="SUPFAM" id="SSF56112">
    <property type="entry name" value="Protein kinase-like (PK-like)"/>
    <property type="match status" value="1"/>
</dbReference>